<evidence type="ECO:0000313" key="2">
    <source>
        <dbReference type="Proteomes" id="UP000316199"/>
    </source>
</evidence>
<sequence length="186" mass="21268">MTYVNENDYHYHVIKCQIRFPKMQGCCAEDKKVGSYNHPPKIQTKTLSPGGQLFVWSARRWLIAAQKKEQIEMALAHPYQTAKCPGAAKLLDEIMSILAVSSFRPVTIRCLHCPVLDNNEWLLIQTLRKLQTNDEKEAAVLVDEFMRGALATTFLRAANLYATSLSKIDKPITRINFLRLVENQNF</sequence>
<protein>
    <submittedName>
        <fullName evidence="1">Uncharacterized protein</fullName>
    </submittedName>
</protein>
<accession>A0A520RYP6</accession>
<comment type="caution">
    <text evidence="1">The sequence shown here is derived from an EMBL/GenBank/DDBJ whole genome shotgun (WGS) entry which is preliminary data.</text>
</comment>
<proteinExistence type="predicted"/>
<reference evidence="1 2" key="1">
    <citation type="submission" date="2019-02" db="EMBL/GenBank/DDBJ databases">
        <title>Prokaryotic population dynamics and viral predation in marine succession experiment using metagenomics: the confinement effect.</title>
        <authorList>
            <person name="Haro-Moreno J.M."/>
            <person name="Rodriguez-Valera F."/>
            <person name="Lopez-Perez M."/>
        </authorList>
    </citation>
    <scope>NUCLEOTIDE SEQUENCE [LARGE SCALE GENOMIC DNA]</scope>
    <source>
        <strain evidence="1">MED-G157</strain>
    </source>
</reference>
<gene>
    <name evidence="1" type="ORF">EVA68_07145</name>
</gene>
<dbReference type="Proteomes" id="UP000316199">
    <property type="component" value="Unassembled WGS sequence"/>
</dbReference>
<name>A0A520RYP6_9GAMM</name>
<organism evidence="1 2">
    <name type="scientific">OM182 bacterium</name>
    <dbReference type="NCBI Taxonomy" id="2510334"/>
    <lineage>
        <taxon>Bacteria</taxon>
        <taxon>Pseudomonadati</taxon>
        <taxon>Pseudomonadota</taxon>
        <taxon>Gammaproteobacteria</taxon>
        <taxon>OMG group</taxon>
        <taxon>OM182 clade</taxon>
    </lineage>
</organism>
<dbReference type="EMBL" id="SHAG01000037">
    <property type="protein sequence ID" value="RZO75370.1"/>
    <property type="molecule type" value="Genomic_DNA"/>
</dbReference>
<dbReference type="AlphaFoldDB" id="A0A520RYP6"/>
<evidence type="ECO:0000313" key="1">
    <source>
        <dbReference type="EMBL" id="RZO75370.1"/>
    </source>
</evidence>